<gene>
    <name evidence="2" type="ORF">FDP41_007928</name>
</gene>
<proteinExistence type="predicted"/>
<dbReference type="PANTHER" id="PTHR14716">
    <property type="entry name" value="CILIA- AND FLAGELLA-ASSOCIATED PROTEIN 69"/>
    <property type="match status" value="1"/>
</dbReference>
<accession>A0A6A5C0P7</accession>
<protein>
    <submittedName>
        <fullName evidence="2">Uncharacterized protein</fullName>
    </submittedName>
</protein>
<feature type="compositionally biased region" description="Polar residues" evidence="1">
    <location>
        <begin position="155"/>
        <end position="167"/>
    </location>
</feature>
<dbReference type="EMBL" id="VFQX01000004">
    <property type="protein sequence ID" value="KAF0984013.1"/>
    <property type="molecule type" value="Genomic_DNA"/>
</dbReference>
<dbReference type="AlphaFoldDB" id="A0A6A5C0P7"/>
<evidence type="ECO:0000313" key="3">
    <source>
        <dbReference type="Proteomes" id="UP000444721"/>
    </source>
</evidence>
<dbReference type="VEuPathDB" id="AmoebaDB:NfTy_004840"/>
<dbReference type="VEuPathDB" id="AmoebaDB:FDP41_007928"/>
<dbReference type="VEuPathDB" id="AmoebaDB:NF0037670"/>
<dbReference type="RefSeq" id="XP_044568726.1">
    <property type="nucleotide sequence ID" value="XM_044711726.1"/>
</dbReference>
<sequence>MKTEKLSLSYGLSKTLLSIQMTTTYNEKIYHVLTFLGPRIDMTSLTDSERLELAKIQQYDKILHDKAWEEICIELEQENIRPTTPDRDLINQKFKEKAEREELMASGKSNFVNEMQSRQLKEEELFYSTIIERHTQKHNPHPSNRSKDMERYTSKSRNSSTNTGPKTLAFNLSISLVDM</sequence>
<evidence type="ECO:0000313" key="2">
    <source>
        <dbReference type="EMBL" id="KAF0984013.1"/>
    </source>
</evidence>
<comment type="caution">
    <text evidence="2">The sequence shown here is derived from an EMBL/GenBank/DDBJ whole genome shotgun (WGS) entry which is preliminary data.</text>
</comment>
<reference evidence="2 3" key="1">
    <citation type="journal article" date="2019" name="Sci. Rep.">
        <title>Nanopore sequencing improves the draft genome of the human pathogenic amoeba Naegleria fowleri.</title>
        <authorList>
            <person name="Liechti N."/>
            <person name="Schurch N."/>
            <person name="Bruggmann R."/>
            <person name="Wittwer M."/>
        </authorList>
    </citation>
    <scope>NUCLEOTIDE SEQUENCE [LARGE SCALE GENOMIC DNA]</scope>
    <source>
        <strain evidence="2 3">ATCC 30894</strain>
    </source>
</reference>
<dbReference type="Proteomes" id="UP000444721">
    <property type="component" value="Unassembled WGS sequence"/>
</dbReference>
<dbReference type="OrthoDB" id="191673at2759"/>
<dbReference type="PANTHER" id="PTHR14716:SF0">
    <property type="entry name" value="CILIA- AND FLAGELLA-ASSOCIATED PROTEIN 69"/>
    <property type="match status" value="1"/>
</dbReference>
<feature type="region of interest" description="Disordered" evidence="1">
    <location>
        <begin position="133"/>
        <end position="167"/>
    </location>
</feature>
<organism evidence="2 3">
    <name type="scientific">Naegleria fowleri</name>
    <name type="common">Brain eating amoeba</name>
    <dbReference type="NCBI Taxonomy" id="5763"/>
    <lineage>
        <taxon>Eukaryota</taxon>
        <taxon>Discoba</taxon>
        <taxon>Heterolobosea</taxon>
        <taxon>Tetramitia</taxon>
        <taxon>Eutetramitia</taxon>
        <taxon>Vahlkampfiidae</taxon>
        <taxon>Naegleria</taxon>
    </lineage>
</organism>
<name>A0A6A5C0P7_NAEFO</name>
<evidence type="ECO:0000256" key="1">
    <source>
        <dbReference type="SAM" id="MobiDB-lite"/>
    </source>
</evidence>
<keyword evidence="3" id="KW-1185">Reference proteome</keyword>
<dbReference type="GeneID" id="68115146"/>
<dbReference type="InterPro" id="IPR048732">
    <property type="entry name" value="CFA69"/>
</dbReference>